<evidence type="ECO:0000313" key="1">
    <source>
        <dbReference type="EMBL" id="CAB5214837.1"/>
    </source>
</evidence>
<organism evidence="1">
    <name type="scientific">uncultured Caudovirales phage</name>
    <dbReference type="NCBI Taxonomy" id="2100421"/>
    <lineage>
        <taxon>Viruses</taxon>
        <taxon>Duplodnaviria</taxon>
        <taxon>Heunggongvirae</taxon>
        <taxon>Uroviricota</taxon>
        <taxon>Caudoviricetes</taxon>
        <taxon>Peduoviridae</taxon>
        <taxon>Maltschvirus</taxon>
        <taxon>Maltschvirus maltsch</taxon>
    </lineage>
</organism>
<dbReference type="EMBL" id="LR798243">
    <property type="protein sequence ID" value="CAB5214837.1"/>
    <property type="molecule type" value="Genomic_DNA"/>
</dbReference>
<name>A0A6J7WKU8_9CAUD</name>
<proteinExistence type="predicted"/>
<reference evidence="1" key="1">
    <citation type="submission" date="2020-05" db="EMBL/GenBank/DDBJ databases">
        <authorList>
            <person name="Chiriac C."/>
            <person name="Salcher M."/>
            <person name="Ghai R."/>
            <person name="Kavagutti S V."/>
        </authorList>
    </citation>
    <scope>NUCLEOTIDE SEQUENCE</scope>
</reference>
<accession>A0A6J7WKU8</accession>
<sequence>MTTFATYTDAVLSALTFNPRLDDQVARKQEILDGVYRVENLEPTSVLFVGFNPAILSCRAKNIAVTEISEKAQQFLTDRKVNYTYIDPADLNEYRKGFDCVIAMDEYFTFAESDAEQQLKIAKICNLATAFVISTVRDYKNQDFKDREFSIPALVRNGKESKIFTELHDWDLQDRTRWNTMVYEIANPANSLTTYGQFERRTMFFKQLAKFSIDAGAVNFLVHKNLMYKSLIKKNYEHVVSIQFE</sequence>
<protein>
    <submittedName>
        <fullName evidence="1">Uncharacterized protein</fullName>
    </submittedName>
</protein>
<gene>
    <name evidence="1" type="ORF">UFOVP190_285</name>
</gene>